<reference evidence="1 2" key="1">
    <citation type="submission" date="2013-07" db="EMBL/GenBank/DDBJ databases">
        <authorList>
            <consortium name="DOE Joint Genome Institute"/>
            <person name="Eisen J."/>
            <person name="Huntemann M."/>
            <person name="Han J."/>
            <person name="Chen A."/>
            <person name="Kyrpides N."/>
            <person name="Mavromatis K."/>
            <person name="Markowitz V."/>
            <person name="Palaniappan K."/>
            <person name="Ivanova N."/>
            <person name="Schaumberg A."/>
            <person name="Pati A."/>
            <person name="Liolios K."/>
            <person name="Nordberg H.P."/>
            <person name="Cantor M.N."/>
            <person name="Hua S.X."/>
            <person name="Woyke T."/>
        </authorList>
    </citation>
    <scope>NUCLEOTIDE SEQUENCE [LARGE SCALE GENOMIC DNA]</scope>
    <source>
        <strain evidence="1 2">DSM 44712</strain>
    </source>
</reference>
<protein>
    <submittedName>
        <fullName evidence="1">Uncharacterized protein</fullName>
    </submittedName>
</protein>
<keyword evidence="2" id="KW-1185">Reference proteome</keyword>
<name>A0A010YRL4_9ACTN</name>
<dbReference type="HOGENOM" id="CLU_1382113_0_0_11"/>
<sequence>MSRNMPDFGVAAVATPEQLWDRLGESVKARINVRAGTILEWWASPGADRRPAVTVLGTNALIVAEPTMGADGRLANRLTTVPLDPASIQRARVVENPEPAPPHNRRRTEVIDLREYLPPQARELLEDPFSASAPESLRRVQYYVPVPERAILRIWYYLTDQRTLTFATGLGHGFRDATGADSWDITCWRATVRPPAR</sequence>
<dbReference type="EMBL" id="JFBT01000001">
    <property type="protein sequence ID" value="EXG82845.1"/>
    <property type="molecule type" value="Genomic_DNA"/>
</dbReference>
<evidence type="ECO:0000313" key="1">
    <source>
        <dbReference type="EMBL" id="EXG82845.1"/>
    </source>
</evidence>
<dbReference type="AlphaFoldDB" id="A0A010YRL4"/>
<accession>A0A010YRL4</accession>
<gene>
    <name evidence="1" type="ORF">CryarDRAFT_4046</name>
</gene>
<comment type="caution">
    <text evidence="1">The sequence shown here is derived from an EMBL/GenBank/DDBJ whole genome shotgun (WGS) entry which is preliminary data.</text>
</comment>
<organism evidence="1 2">
    <name type="scientific">Cryptosporangium arvum DSM 44712</name>
    <dbReference type="NCBI Taxonomy" id="927661"/>
    <lineage>
        <taxon>Bacteria</taxon>
        <taxon>Bacillati</taxon>
        <taxon>Actinomycetota</taxon>
        <taxon>Actinomycetes</taxon>
        <taxon>Cryptosporangiales</taxon>
        <taxon>Cryptosporangiaceae</taxon>
        <taxon>Cryptosporangium</taxon>
    </lineage>
</organism>
<proteinExistence type="predicted"/>
<dbReference type="Proteomes" id="UP000021053">
    <property type="component" value="Unassembled WGS sequence"/>
</dbReference>
<evidence type="ECO:0000313" key="2">
    <source>
        <dbReference type="Proteomes" id="UP000021053"/>
    </source>
</evidence>